<name>A0AAQ3NFR7_VIGMU</name>
<dbReference type="Proteomes" id="UP001374535">
    <property type="component" value="Chromosome 5"/>
</dbReference>
<dbReference type="EMBL" id="CP144696">
    <property type="protein sequence ID" value="WVZ09435.1"/>
    <property type="molecule type" value="Genomic_DNA"/>
</dbReference>
<gene>
    <name evidence="1" type="ORF">V8G54_013965</name>
</gene>
<evidence type="ECO:0000313" key="1">
    <source>
        <dbReference type="EMBL" id="WVZ09435.1"/>
    </source>
</evidence>
<sequence>MSLQMSTEPAELGRLLFSLSSFRTMDFISRRPLSSLDFRTSSTMCERVSFGALEVSGETRFSTGLTPIPSPWSRRTVEITFSSSSSPFQGTASKYSKHDWIHELKFRNSATCSIVSYYKSGNVVSSSTIHGSFSMKG</sequence>
<keyword evidence="2" id="KW-1185">Reference proteome</keyword>
<reference evidence="1 2" key="1">
    <citation type="journal article" date="2023" name="Life. Sci Alliance">
        <title>Evolutionary insights into 3D genome organization and epigenetic landscape of Vigna mungo.</title>
        <authorList>
            <person name="Junaid A."/>
            <person name="Singh B."/>
            <person name="Bhatia S."/>
        </authorList>
    </citation>
    <scope>NUCLEOTIDE SEQUENCE [LARGE SCALE GENOMIC DNA]</scope>
    <source>
        <strain evidence="1">Urdbean</strain>
    </source>
</reference>
<evidence type="ECO:0000313" key="2">
    <source>
        <dbReference type="Proteomes" id="UP001374535"/>
    </source>
</evidence>
<organism evidence="1 2">
    <name type="scientific">Vigna mungo</name>
    <name type="common">Black gram</name>
    <name type="synonym">Phaseolus mungo</name>
    <dbReference type="NCBI Taxonomy" id="3915"/>
    <lineage>
        <taxon>Eukaryota</taxon>
        <taxon>Viridiplantae</taxon>
        <taxon>Streptophyta</taxon>
        <taxon>Embryophyta</taxon>
        <taxon>Tracheophyta</taxon>
        <taxon>Spermatophyta</taxon>
        <taxon>Magnoliopsida</taxon>
        <taxon>eudicotyledons</taxon>
        <taxon>Gunneridae</taxon>
        <taxon>Pentapetalae</taxon>
        <taxon>rosids</taxon>
        <taxon>fabids</taxon>
        <taxon>Fabales</taxon>
        <taxon>Fabaceae</taxon>
        <taxon>Papilionoideae</taxon>
        <taxon>50 kb inversion clade</taxon>
        <taxon>NPAAA clade</taxon>
        <taxon>indigoferoid/millettioid clade</taxon>
        <taxon>Phaseoleae</taxon>
        <taxon>Vigna</taxon>
    </lineage>
</organism>
<proteinExistence type="predicted"/>
<dbReference type="AlphaFoldDB" id="A0AAQ3NFR7"/>
<accession>A0AAQ3NFR7</accession>
<protein>
    <submittedName>
        <fullName evidence="1">Uncharacterized protein</fullName>
    </submittedName>
</protein>